<dbReference type="InterPro" id="IPR002196">
    <property type="entry name" value="Glyco_hydro_24"/>
</dbReference>
<dbReference type="SUPFAM" id="SSF53955">
    <property type="entry name" value="Lysozyme-like"/>
    <property type="match status" value="1"/>
</dbReference>
<dbReference type="PANTHER" id="PTHR38107">
    <property type="match status" value="1"/>
</dbReference>
<dbReference type="Proteomes" id="UP000065822">
    <property type="component" value="Chromosome"/>
</dbReference>
<dbReference type="AlphaFoldDB" id="A0AAX2GU74"/>
<evidence type="ECO:0000313" key="9">
    <source>
        <dbReference type="EMBL" id="SNV01626.1"/>
    </source>
</evidence>
<keyword evidence="4 7" id="KW-0378">Hydrolase</keyword>
<evidence type="ECO:0000313" key="11">
    <source>
        <dbReference type="Proteomes" id="UP000215539"/>
    </source>
</evidence>
<sequence>MTLSEKGLNFIKRHEGFRSKPYLDAVGIPTIGYGCTFYPDGRKVTMADKPITEAEATTLLRALVAKFEVVMRRLIKVPLTQNQWDALVSLCMAIGTGNFQRSSVLSLVNKNPNDDAIYDAFLKHSSTKKGYMQGLANRRHDEATLYGVKKKP</sequence>
<dbReference type="RefSeq" id="WP_066430021.1">
    <property type="nucleotide sequence ID" value="NZ_CP014227.1"/>
</dbReference>
<evidence type="ECO:0000256" key="2">
    <source>
        <dbReference type="ARBA" id="ARBA00022529"/>
    </source>
</evidence>
<dbReference type="EMBL" id="CP014227">
    <property type="protein sequence ID" value="AMD85436.1"/>
    <property type="molecule type" value="Genomic_DNA"/>
</dbReference>
<dbReference type="EMBL" id="LT906449">
    <property type="protein sequence ID" value="SNV01626.1"/>
    <property type="molecule type" value="Genomic_DNA"/>
</dbReference>
<proteinExistence type="inferred from homology"/>
<evidence type="ECO:0000256" key="7">
    <source>
        <dbReference type="RuleBase" id="RU003788"/>
    </source>
</evidence>
<dbReference type="PANTHER" id="PTHR38107:SF3">
    <property type="entry name" value="LYSOZYME RRRD-RELATED"/>
    <property type="match status" value="1"/>
</dbReference>
<reference evidence="9 11" key="2">
    <citation type="submission" date="2017-06" db="EMBL/GenBank/DDBJ databases">
        <authorList>
            <consortium name="Pathogen Informatics"/>
        </authorList>
    </citation>
    <scope>NUCLEOTIDE SEQUENCE [LARGE SCALE GENOMIC DNA]</scope>
    <source>
        <strain evidence="9 11">NCTC12947</strain>
    </source>
</reference>
<dbReference type="KEGG" id="chg:AXF12_07870"/>
<dbReference type="InterPro" id="IPR051018">
    <property type="entry name" value="Bacteriophage_GH24"/>
</dbReference>
<dbReference type="GO" id="GO:0042742">
    <property type="term" value="P:defense response to bacterium"/>
    <property type="evidence" value="ECO:0007669"/>
    <property type="project" value="UniProtKB-KW"/>
</dbReference>
<dbReference type="InterPro" id="IPR023347">
    <property type="entry name" value="Lysozyme_dom_sf"/>
</dbReference>
<dbReference type="Gene3D" id="1.10.530.40">
    <property type="match status" value="1"/>
</dbReference>
<dbReference type="InterPro" id="IPR023346">
    <property type="entry name" value="Lysozyme-like_dom_sf"/>
</dbReference>
<organism evidence="9 11">
    <name type="scientific">Capnocytophaga haemolytica</name>
    <dbReference type="NCBI Taxonomy" id="45243"/>
    <lineage>
        <taxon>Bacteria</taxon>
        <taxon>Pseudomonadati</taxon>
        <taxon>Bacteroidota</taxon>
        <taxon>Flavobacteriia</taxon>
        <taxon>Flavobacteriales</taxon>
        <taxon>Flavobacteriaceae</taxon>
        <taxon>Capnocytophaga</taxon>
    </lineage>
</organism>
<comment type="similarity">
    <text evidence="7">Belongs to the glycosyl hydrolase 24 family.</text>
</comment>
<evidence type="ECO:0000256" key="6">
    <source>
        <dbReference type="ARBA" id="ARBA00023295"/>
    </source>
</evidence>
<dbReference type="EC" id="3.2.1.17" evidence="7"/>
<dbReference type="Proteomes" id="UP000215539">
    <property type="component" value="Chromosome 1"/>
</dbReference>
<evidence type="ECO:0000256" key="5">
    <source>
        <dbReference type="ARBA" id="ARBA00023200"/>
    </source>
</evidence>
<evidence type="ECO:0000313" key="8">
    <source>
        <dbReference type="EMBL" id="AMD85436.1"/>
    </source>
</evidence>
<dbReference type="HAMAP" id="MF_04110">
    <property type="entry name" value="ENDOLYSIN_T4"/>
    <property type="match status" value="1"/>
</dbReference>
<evidence type="ECO:0000313" key="10">
    <source>
        <dbReference type="Proteomes" id="UP000065822"/>
    </source>
</evidence>
<comment type="catalytic activity">
    <reaction evidence="1 7">
        <text>Hydrolysis of (1-&gt;4)-beta-linkages between N-acetylmuramic acid and N-acetyl-D-glucosamine residues in a peptidoglycan and between N-acetyl-D-glucosamine residues in chitodextrins.</text>
        <dbReference type="EC" id="3.2.1.17"/>
    </reaction>
</comment>
<dbReference type="GO" id="GO:0003796">
    <property type="term" value="F:lysozyme activity"/>
    <property type="evidence" value="ECO:0007669"/>
    <property type="project" value="UniProtKB-EC"/>
</dbReference>
<dbReference type="GO" id="GO:0009253">
    <property type="term" value="P:peptidoglycan catabolic process"/>
    <property type="evidence" value="ECO:0007669"/>
    <property type="project" value="InterPro"/>
</dbReference>
<dbReference type="PROSITE" id="PS51257">
    <property type="entry name" value="PROKAR_LIPOPROTEIN"/>
    <property type="match status" value="1"/>
</dbReference>
<protein>
    <recommendedName>
        <fullName evidence="7">Lysozyme</fullName>
        <ecNumber evidence="7">3.2.1.17</ecNumber>
    </recommendedName>
</protein>
<dbReference type="CDD" id="cd00737">
    <property type="entry name" value="lyz_endolysin_autolysin"/>
    <property type="match status" value="1"/>
</dbReference>
<dbReference type="GO" id="GO:0031640">
    <property type="term" value="P:killing of cells of another organism"/>
    <property type="evidence" value="ECO:0007669"/>
    <property type="project" value="UniProtKB-KW"/>
</dbReference>
<evidence type="ECO:0000256" key="4">
    <source>
        <dbReference type="ARBA" id="ARBA00022801"/>
    </source>
</evidence>
<accession>A0AAX2GU74</accession>
<keyword evidence="3 7" id="KW-0081">Bacteriolytic enzyme</keyword>
<keyword evidence="2 7" id="KW-0929">Antimicrobial</keyword>
<reference evidence="8 10" key="1">
    <citation type="submission" date="2016-02" db="EMBL/GenBank/DDBJ databases">
        <authorList>
            <person name="Holder M.E."/>
            <person name="Ajami N.J."/>
            <person name="Petrosino J.F."/>
        </authorList>
    </citation>
    <scope>NUCLEOTIDE SEQUENCE [LARGE SCALE GENOMIC DNA]</scope>
    <source>
        <strain evidence="8 10">CCUG 32990</strain>
    </source>
</reference>
<dbReference type="InterPro" id="IPR033907">
    <property type="entry name" value="Endolysin_autolysin"/>
</dbReference>
<dbReference type="GO" id="GO:0016998">
    <property type="term" value="P:cell wall macromolecule catabolic process"/>
    <property type="evidence" value="ECO:0007669"/>
    <property type="project" value="InterPro"/>
</dbReference>
<dbReference type="InterPro" id="IPR034690">
    <property type="entry name" value="Endolysin_T4_type"/>
</dbReference>
<keyword evidence="10" id="KW-1185">Reference proteome</keyword>
<evidence type="ECO:0000256" key="3">
    <source>
        <dbReference type="ARBA" id="ARBA00022638"/>
    </source>
</evidence>
<dbReference type="Pfam" id="PF00959">
    <property type="entry name" value="Phage_lysozyme"/>
    <property type="match status" value="1"/>
</dbReference>
<keyword evidence="6 7" id="KW-0326">Glycosidase</keyword>
<evidence type="ECO:0000256" key="1">
    <source>
        <dbReference type="ARBA" id="ARBA00000632"/>
    </source>
</evidence>
<name>A0AAX2GU74_9FLAO</name>
<keyword evidence="5" id="KW-1035">Host cytoplasm</keyword>
<gene>
    <name evidence="8" type="ORF">AXF12_07870</name>
    <name evidence="9" type="ORF">SAMEA44541418_00117</name>
</gene>